<dbReference type="GO" id="GO:0006406">
    <property type="term" value="P:mRNA export from nucleus"/>
    <property type="evidence" value="ECO:0007669"/>
    <property type="project" value="InterPro"/>
</dbReference>
<comment type="caution">
    <text evidence="10">The sequence shown here is derived from an EMBL/GenBank/DDBJ whole genome shotgun (WGS) entry which is preliminary data.</text>
</comment>
<evidence type="ECO:0000259" key="9">
    <source>
        <dbReference type="Pfam" id="PF16134"/>
    </source>
</evidence>
<feature type="compositionally biased region" description="Basic and acidic residues" evidence="6">
    <location>
        <begin position="1725"/>
        <end position="1735"/>
    </location>
</feature>
<evidence type="ECO:0000256" key="4">
    <source>
        <dbReference type="ARBA" id="ARBA00023242"/>
    </source>
</evidence>
<feature type="compositionally biased region" description="Pro residues" evidence="6">
    <location>
        <begin position="1704"/>
        <end position="1715"/>
    </location>
</feature>
<dbReference type="EMBL" id="CM026423">
    <property type="protein sequence ID" value="KAG0583883.1"/>
    <property type="molecule type" value="Genomic_DNA"/>
</dbReference>
<feature type="region of interest" description="Disordered" evidence="6">
    <location>
        <begin position="1792"/>
        <end position="1930"/>
    </location>
</feature>
<evidence type="ECO:0000259" key="8">
    <source>
        <dbReference type="Pfam" id="PF11732"/>
    </source>
</evidence>
<feature type="domain" description="THO complex subunit 2 N-terminal" evidence="9">
    <location>
        <begin position="12"/>
        <end position="413"/>
    </location>
</feature>
<evidence type="ECO:0000256" key="3">
    <source>
        <dbReference type="ARBA" id="ARBA00019596"/>
    </source>
</evidence>
<feature type="compositionally biased region" description="Polar residues" evidence="6">
    <location>
        <begin position="1376"/>
        <end position="1387"/>
    </location>
</feature>
<feature type="coiled-coil region" evidence="5">
    <location>
        <begin position="937"/>
        <end position="999"/>
    </location>
</feature>
<evidence type="ECO:0000256" key="2">
    <source>
        <dbReference type="ARBA" id="ARBA00007857"/>
    </source>
</evidence>
<feature type="compositionally biased region" description="Basic and acidic residues" evidence="6">
    <location>
        <begin position="1559"/>
        <end position="1696"/>
    </location>
</feature>
<sequence>MALFGIQCAYVTEERVKEWKSTNTARKVKVAVPAARFVFELCQTLVLGELPLTKCRVALDAANLTESAAKDGTASLLADTIAHLGQELTVPGESRNRLVELAKWLVDSGLIPARLLQERCEAEFLWEAEMIKIKAPDLKSKEVRVNTRLLYQQTKFNLLREESEGYAKLLTLLSQRGPDGLTREKAPAVIGAIKSLIGHFDLDPNRVFDIVLECFELQPENSTFLELIPLFPKTHTTHILGFKFQFYQRPDVEDPAPSGLYRLAASLIKANCIDLDSILAHMTPKDEDALQQYEEITKRRMEEANRIGKINLAAIGKDLMEEDKPGDVTIDLYAALDMESSALTERSDEILHNQKLGLLAGFLLVDDWPHAQVLFERLAPLHPVAHEQISSGLIRAIENAIAPYYSYVRPRYLSKLGSNGSIEMQSANAPELPKEVFRMLLCIGPYLHRNALLLQKVCRVLQGYYQAALADAAQPFLTSNAQSNGQIEKRHPRLLLKEATLHVEEVLGASLLPSLQLLPANPAVGLAIWDVMCLLPYEVRYRLYGEWDKEDESIPMVLAARQTAKLDTRRILKRLAKENLKQLGRMVAKIAHANPMTVLRTIVHQIEAYKDMIAPVVDAFKYLTQLEYDVLEYVVIERLAQSGRDKLKDDGLNVSDWLQSLASFWGHLCKKYPSMELRGLVQYLVNQLKRGEGIELVLLQELMQQMASVEYTENVTDDQLEALAGGEALRYQASAFGVTKNNKALMKSTNRLRDALLSKDEPKLAVPLLLLIAQQRSYVVVNAEASYIKVVSEQFDRCHGTFLQYVEFLLSAISPLAAYAQLIPSLQDLVQKYHLEVEVAFHIYRPIMRLYKQHKSSSLGWPADMTKPAAQGQGKDDSTPVSSELTLDLGPNQKSFKWSELIEVIHNLLPSKAWNSLSPELYTTFWGLTHLDVYVPRKRYEAEIAKQRITLKALEESSDNSHAAIAKRKKDKEKIQEVLDRLSSEYQKQEANVAAVHQRLVREKDGWLVGCSDSLKINMEFLQRCIFPRCVMSMMDAVYCARFVQTIHSLGTPFFNTINHIDALICKTLFPMICCCTEYEAGRLGRFLCETLKMAYHWKSSAEVYDKECGNMPGFATFYRDPNSARVTFEQYIRVHWKWNSRLSRLLIQCLESEEYMEIRNGLTILTKIASVFPVMKKSGANLERRVLKIKGDEREDLKVLATGVAAALASRKSAWLPEEEFTMGYVDLKPMTKSGPVPAATPMPTSTTEVIAKPSKETGDIEPGVAKSGTKVDPSAAAPTVTPKSENSNKGSALSAKAPAFVPSAANTTGKSHDTPSHPPSSRSFAQTSARTVTDGPSRGGQTNTGASAAKGEDAGTNSTKASNIDSEGGRPNNRRPSLNATQASTPKDESGTTRATTATSPGKPDRDARPETGGSSRSRNVSASGFANNGNAAGSQTAPVKGQASMSSRGGERGNQDGGSRRASDLRNESSSKGTESDSKLTEREQKKLEANDAYAKGPVSRSPVRREDTSVSSLRQPDESGRERQTKRFVNPDDAERGPKRRKGPEKNVEAGEVVRPSERDRFPDQRMVDSRGSHDVFEKGLQERSLDRPRDRMNVRAERAVDRVERDSRPTERVLDRLDRDRGDEYPSDRHRDRSIENFGRERSSDRASDRGVSDRLFERGNERVREDRVKDERVRQRYNDLPGEPHPDDRFPMQNQPQGLPPPPPIPPNVVPRTVSASRMRIEEALEGRPVRNVQRLSSPRPHEKPDKRRTDDSGGLIIEAPRKRRDDDEVRIRKRVEDREMQALKVDQDREREKEKVILMKDDELGSGSGKRRRLKRDQMPANEALLNFGPMPPPSLMVNPALAYENRDGPRERKGAPLPARGGPPYMDDVPYEKGPSGGRVHGSKDGSKVSRREHDHTRSFEREWDEEKRPRAEVKSRRHHRK</sequence>
<feature type="compositionally biased region" description="Basic and acidic residues" evidence="6">
    <location>
        <begin position="1452"/>
        <end position="1493"/>
    </location>
</feature>
<feature type="compositionally biased region" description="Basic and acidic residues" evidence="6">
    <location>
        <begin position="1519"/>
        <end position="1541"/>
    </location>
</feature>
<dbReference type="InterPro" id="IPR021418">
    <property type="entry name" value="THO_THOC2_C"/>
</dbReference>
<dbReference type="InterPro" id="IPR040007">
    <property type="entry name" value="Tho2"/>
</dbReference>
<gene>
    <name evidence="10" type="ORF">KC19_3G168800</name>
</gene>
<dbReference type="GO" id="GO:0000445">
    <property type="term" value="C:THO complex part of transcription export complex"/>
    <property type="evidence" value="ECO:0007669"/>
    <property type="project" value="TreeGrafter"/>
</dbReference>
<evidence type="ECO:0000256" key="6">
    <source>
        <dbReference type="SAM" id="MobiDB-lite"/>
    </source>
</evidence>
<feature type="compositionally biased region" description="Polar residues" evidence="6">
    <location>
        <begin position="1321"/>
        <end position="1333"/>
    </location>
</feature>
<feature type="region of interest" description="Disordered" evidence="6">
    <location>
        <begin position="862"/>
        <end position="884"/>
    </location>
</feature>
<comment type="subcellular location">
    <subcellularLocation>
        <location evidence="1">Nucleus</location>
    </subcellularLocation>
</comment>
<feature type="domain" description="THO complex subunit 2 N-terminal" evidence="9">
    <location>
        <begin position="434"/>
        <end position="585"/>
    </location>
</feature>
<protein>
    <recommendedName>
        <fullName evidence="3">THO complex subunit 2</fullName>
    </recommendedName>
</protein>
<evidence type="ECO:0000259" key="7">
    <source>
        <dbReference type="Pfam" id="PF11262"/>
    </source>
</evidence>
<evidence type="ECO:0000313" key="10">
    <source>
        <dbReference type="EMBL" id="KAG0583883.1"/>
    </source>
</evidence>
<feature type="compositionally biased region" description="Polar residues" evidence="6">
    <location>
        <begin position="1357"/>
        <end position="1367"/>
    </location>
</feature>
<proteinExistence type="inferred from homology"/>
<accession>A0A8T0IN66</accession>
<name>A0A8T0IN66_CERPU</name>
<dbReference type="PANTHER" id="PTHR21597">
    <property type="entry name" value="THO2 PROTEIN"/>
    <property type="match status" value="1"/>
</dbReference>
<feature type="compositionally biased region" description="Basic and acidic residues" evidence="6">
    <location>
        <begin position="1852"/>
        <end position="1862"/>
    </location>
</feature>
<feature type="compositionally biased region" description="Basic and acidic residues" evidence="6">
    <location>
        <begin position="1890"/>
        <end position="1923"/>
    </location>
</feature>
<dbReference type="Pfam" id="PF11262">
    <property type="entry name" value="Tho2"/>
    <property type="match status" value="1"/>
</dbReference>
<dbReference type="GO" id="GO:0003729">
    <property type="term" value="F:mRNA binding"/>
    <property type="evidence" value="ECO:0007669"/>
    <property type="project" value="TreeGrafter"/>
</dbReference>
<keyword evidence="4" id="KW-0539">Nucleus</keyword>
<dbReference type="Proteomes" id="UP000822688">
    <property type="component" value="Chromosome 3"/>
</dbReference>
<reference evidence="10" key="1">
    <citation type="submission" date="2020-06" db="EMBL/GenBank/DDBJ databases">
        <title>WGS assembly of Ceratodon purpureus strain R40.</title>
        <authorList>
            <person name="Carey S.B."/>
            <person name="Jenkins J."/>
            <person name="Shu S."/>
            <person name="Lovell J.T."/>
            <person name="Sreedasyam A."/>
            <person name="Maumus F."/>
            <person name="Tiley G.P."/>
            <person name="Fernandez-Pozo N."/>
            <person name="Barry K."/>
            <person name="Chen C."/>
            <person name="Wang M."/>
            <person name="Lipzen A."/>
            <person name="Daum C."/>
            <person name="Saski C.A."/>
            <person name="Payton A.C."/>
            <person name="Mcbreen J.C."/>
            <person name="Conrad R.E."/>
            <person name="Kollar L.M."/>
            <person name="Olsson S."/>
            <person name="Huttunen S."/>
            <person name="Landis J.B."/>
            <person name="Wickett N.J."/>
            <person name="Johnson M.G."/>
            <person name="Rensing S.A."/>
            <person name="Grimwood J."/>
            <person name="Schmutz J."/>
            <person name="Mcdaniel S.F."/>
        </authorList>
    </citation>
    <scope>NUCLEOTIDE SEQUENCE</scope>
    <source>
        <strain evidence="10">R40</strain>
    </source>
</reference>
<feature type="region of interest" description="Disordered" evidence="6">
    <location>
        <begin position="1237"/>
        <end position="1773"/>
    </location>
</feature>
<feature type="domain" description="THO complex subunitTHOC2 C-terminal" evidence="7">
    <location>
        <begin position="914"/>
        <end position="1209"/>
    </location>
</feature>
<comment type="similarity">
    <text evidence="2">Belongs to the THOC2 family.</text>
</comment>
<organism evidence="10 11">
    <name type="scientific">Ceratodon purpureus</name>
    <name type="common">Fire moss</name>
    <name type="synonym">Dicranum purpureum</name>
    <dbReference type="NCBI Taxonomy" id="3225"/>
    <lineage>
        <taxon>Eukaryota</taxon>
        <taxon>Viridiplantae</taxon>
        <taxon>Streptophyta</taxon>
        <taxon>Embryophyta</taxon>
        <taxon>Bryophyta</taxon>
        <taxon>Bryophytina</taxon>
        <taxon>Bryopsida</taxon>
        <taxon>Dicranidae</taxon>
        <taxon>Pseudoditrichales</taxon>
        <taxon>Ditrichaceae</taxon>
        <taxon>Ceratodon</taxon>
    </lineage>
</organism>
<evidence type="ECO:0000256" key="5">
    <source>
        <dbReference type="SAM" id="Coils"/>
    </source>
</evidence>
<dbReference type="InterPro" id="IPR032302">
    <property type="entry name" value="THOC2_N"/>
</dbReference>
<evidence type="ECO:0000313" key="11">
    <source>
        <dbReference type="Proteomes" id="UP000822688"/>
    </source>
</evidence>
<feature type="compositionally biased region" description="Basic and acidic residues" evidence="6">
    <location>
        <begin position="1746"/>
        <end position="1758"/>
    </location>
</feature>
<dbReference type="Pfam" id="PF11732">
    <property type="entry name" value="Thoc2"/>
    <property type="match status" value="1"/>
</dbReference>
<evidence type="ECO:0000256" key="1">
    <source>
        <dbReference type="ARBA" id="ARBA00004123"/>
    </source>
</evidence>
<keyword evidence="11" id="KW-1185">Reference proteome</keyword>
<dbReference type="GO" id="GO:0006397">
    <property type="term" value="P:mRNA processing"/>
    <property type="evidence" value="ECO:0007669"/>
    <property type="project" value="InterPro"/>
</dbReference>
<keyword evidence="5" id="KW-0175">Coiled coil</keyword>
<feature type="compositionally biased region" description="Polar residues" evidence="6">
    <location>
        <begin position="1283"/>
        <end position="1293"/>
    </location>
</feature>
<dbReference type="PANTHER" id="PTHR21597:SF0">
    <property type="entry name" value="THO COMPLEX SUBUNIT 2"/>
    <property type="match status" value="1"/>
</dbReference>
<dbReference type="InterPro" id="IPR021726">
    <property type="entry name" value="THO_THOC2_N"/>
</dbReference>
<feature type="domain" description="THO complex subunitTHOC2 N-terminal" evidence="8">
    <location>
        <begin position="587"/>
        <end position="662"/>
    </location>
</feature>
<feature type="compositionally biased region" description="Low complexity" evidence="6">
    <location>
        <begin position="1424"/>
        <end position="1437"/>
    </location>
</feature>
<feature type="compositionally biased region" description="Basic and acidic residues" evidence="6">
    <location>
        <begin position="1792"/>
        <end position="1810"/>
    </location>
</feature>
<dbReference type="Pfam" id="PF16134">
    <property type="entry name" value="THOC2_N"/>
    <property type="match status" value="2"/>
</dbReference>